<dbReference type="FunFam" id="3.30.160.60:FF:000100">
    <property type="entry name" value="Zinc finger 45-like"/>
    <property type="match status" value="1"/>
</dbReference>
<keyword evidence="2" id="KW-0677">Repeat</keyword>
<evidence type="ECO:0000256" key="1">
    <source>
        <dbReference type="ARBA" id="ARBA00022723"/>
    </source>
</evidence>
<feature type="domain" description="C2H2-type" evidence="8">
    <location>
        <begin position="677"/>
        <end position="704"/>
    </location>
</feature>
<evidence type="ECO:0000313" key="9">
    <source>
        <dbReference type="EMBL" id="OON15176.1"/>
    </source>
</evidence>
<feature type="domain" description="C2H2-type" evidence="8">
    <location>
        <begin position="291"/>
        <end position="320"/>
    </location>
</feature>
<feature type="signal peptide" evidence="7">
    <location>
        <begin position="1"/>
        <end position="28"/>
    </location>
</feature>
<evidence type="ECO:0000256" key="3">
    <source>
        <dbReference type="ARBA" id="ARBA00022771"/>
    </source>
</evidence>
<dbReference type="GO" id="GO:0001228">
    <property type="term" value="F:DNA-binding transcription activator activity, RNA polymerase II-specific"/>
    <property type="evidence" value="ECO:0007669"/>
    <property type="project" value="TreeGrafter"/>
</dbReference>
<feature type="compositionally biased region" description="Polar residues" evidence="6">
    <location>
        <begin position="716"/>
        <end position="725"/>
    </location>
</feature>
<dbReference type="InterPro" id="IPR052795">
    <property type="entry name" value="RREB1"/>
</dbReference>
<organism evidence="9 10">
    <name type="scientific">Opisthorchis viverrini</name>
    <name type="common">Southeast Asian liver fluke</name>
    <dbReference type="NCBI Taxonomy" id="6198"/>
    <lineage>
        <taxon>Eukaryota</taxon>
        <taxon>Metazoa</taxon>
        <taxon>Spiralia</taxon>
        <taxon>Lophotrochozoa</taxon>
        <taxon>Platyhelminthes</taxon>
        <taxon>Trematoda</taxon>
        <taxon>Digenea</taxon>
        <taxon>Opisthorchiida</taxon>
        <taxon>Opisthorchiata</taxon>
        <taxon>Opisthorchiidae</taxon>
        <taxon>Opisthorchis</taxon>
    </lineage>
</organism>
<keyword evidence="10" id="KW-1185">Reference proteome</keyword>
<evidence type="ECO:0000256" key="4">
    <source>
        <dbReference type="ARBA" id="ARBA00022833"/>
    </source>
</evidence>
<dbReference type="Pfam" id="PF13465">
    <property type="entry name" value="zf-H2C2_2"/>
    <property type="match status" value="1"/>
</dbReference>
<dbReference type="InterPro" id="IPR036236">
    <property type="entry name" value="Znf_C2H2_sf"/>
</dbReference>
<evidence type="ECO:0000256" key="5">
    <source>
        <dbReference type="PROSITE-ProRule" id="PRU00042"/>
    </source>
</evidence>
<dbReference type="SMART" id="SM00355">
    <property type="entry name" value="ZnF_C2H2"/>
    <property type="match status" value="6"/>
</dbReference>
<feature type="chain" id="PRO_5012142439" evidence="7">
    <location>
        <begin position="29"/>
        <end position="725"/>
    </location>
</feature>
<dbReference type="Proteomes" id="UP000243686">
    <property type="component" value="Unassembled WGS sequence"/>
</dbReference>
<evidence type="ECO:0000256" key="2">
    <source>
        <dbReference type="ARBA" id="ARBA00022737"/>
    </source>
</evidence>
<dbReference type="Gene3D" id="3.30.160.60">
    <property type="entry name" value="Classic Zinc Finger"/>
    <property type="match status" value="5"/>
</dbReference>
<dbReference type="PANTHER" id="PTHR46451">
    <property type="entry name" value="RAS-RESPONSIVE ELEMENT-BINDING PROTEIN 1"/>
    <property type="match status" value="1"/>
</dbReference>
<gene>
    <name evidence="9" type="ORF">X801_09027</name>
</gene>
<dbReference type="InterPro" id="IPR013087">
    <property type="entry name" value="Znf_C2H2_type"/>
</dbReference>
<accession>A0A1S8WL60</accession>
<keyword evidence="7" id="KW-0732">Signal</keyword>
<dbReference type="FunFam" id="3.30.160.60:FF:002343">
    <property type="entry name" value="Zinc finger protein 33A"/>
    <property type="match status" value="1"/>
</dbReference>
<proteinExistence type="predicted"/>
<keyword evidence="1" id="KW-0479">Metal-binding</keyword>
<dbReference type="EMBL" id="KV906200">
    <property type="protein sequence ID" value="OON15176.1"/>
    <property type="molecule type" value="Genomic_DNA"/>
</dbReference>
<feature type="domain" description="C2H2-type" evidence="8">
    <location>
        <begin position="568"/>
        <end position="596"/>
    </location>
</feature>
<reference evidence="9 10" key="1">
    <citation type="submission" date="2015-03" db="EMBL/GenBank/DDBJ databases">
        <title>Draft genome of the nematode, Opisthorchis viverrini.</title>
        <authorList>
            <person name="Mitreva M."/>
        </authorList>
    </citation>
    <scope>NUCLEOTIDE SEQUENCE [LARGE SCALE GENOMIC DNA]</scope>
    <source>
        <strain evidence="9">Khon Kaen</strain>
    </source>
</reference>
<feature type="domain" description="C2H2-type" evidence="8">
    <location>
        <begin position="321"/>
        <end position="344"/>
    </location>
</feature>
<dbReference type="PANTHER" id="PTHR46451:SF1">
    <property type="entry name" value="RAS-RESPONSIVE ELEMENT-BINDING PROTEIN 1"/>
    <property type="match status" value="1"/>
</dbReference>
<keyword evidence="3 5" id="KW-0863">Zinc-finger</keyword>
<evidence type="ECO:0000313" key="10">
    <source>
        <dbReference type="Proteomes" id="UP000243686"/>
    </source>
</evidence>
<keyword evidence="4" id="KW-0862">Zinc</keyword>
<dbReference type="PROSITE" id="PS50157">
    <property type="entry name" value="ZINC_FINGER_C2H2_2"/>
    <property type="match status" value="5"/>
</dbReference>
<dbReference type="Pfam" id="PF00096">
    <property type="entry name" value="zf-C2H2"/>
    <property type="match status" value="1"/>
</dbReference>
<dbReference type="PROSITE" id="PS00028">
    <property type="entry name" value="ZINC_FINGER_C2H2_1"/>
    <property type="match status" value="5"/>
</dbReference>
<feature type="domain" description="C2H2-type" evidence="8">
    <location>
        <begin position="649"/>
        <end position="676"/>
    </location>
</feature>
<dbReference type="GO" id="GO:0008270">
    <property type="term" value="F:zinc ion binding"/>
    <property type="evidence" value="ECO:0007669"/>
    <property type="project" value="UniProtKB-KW"/>
</dbReference>
<dbReference type="AlphaFoldDB" id="A0A1S8WL60"/>
<evidence type="ECO:0000259" key="8">
    <source>
        <dbReference type="PROSITE" id="PS50157"/>
    </source>
</evidence>
<name>A0A1S8WL60_OPIVI</name>
<sequence length="725" mass="80261">MAVSVLQILGFAFLMIVVANCSTKLASAEPQPGLRVMNGANIISYRKRKPDMSAFWEGVPDLGRTVLSTYCSFNVNIIQDGKEHCDPALDSVSSENPNSHYVILIDKWEFTASSVASYVAYIACTADREWPSELKKVYAVVILNAKLEVLDLSIRRVSRAEEGATSGSIACHQLLPTGIQRVEDSILIMNAVCNQLSPTPQPYTTQAVPGASSSNILGQNLLTHLEDIPLDFSSAHQATPQRNLPLSAKIFTEQISFQAGRIPLKSLPAIARAAIPYVHKKNSYKDAPKLITCPIPGCTQKFPWNSSLKRHILTHTPHKPFACTRCTKSFSTKSNRERHMERVHQVSLKRQRQRIQSHLAGASSEHRSDSSLFCSDSICGSLNQDRADGSRSSGMEELREDEILSMNSNEKQAEDISNTLLIRAGDPKVEPNPERLYTAALVAAAVACRSGTNGLLSTDDGDASTDYLLPASVLKTSLGRASKRYRKQQTPTTVHSPDNKPATPLSPMVSTKQECQFEVVEPAMDLSLRSPSALAVQPNVQCPVCLVQVAPRQFRRHFQLHQSENPLFRCHLCQRSFRDRLETLIHWSSAHANEWSRFVNNLGIKGGGPAEALTFAFNANTELMVDQEFSSDASKLTSLGEGGIDLRYVACCVCLHRFGSQQDLQRHMRSHTGERPYVCPECGKEFSLKHSMHRHYRVHLKQNNQSPIQEDKLSPNIVQTPPASS</sequence>
<dbReference type="GO" id="GO:0005634">
    <property type="term" value="C:nucleus"/>
    <property type="evidence" value="ECO:0007669"/>
    <property type="project" value="TreeGrafter"/>
</dbReference>
<feature type="region of interest" description="Disordered" evidence="6">
    <location>
        <begin position="703"/>
        <end position="725"/>
    </location>
</feature>
<evidence type="ECO:0000256" key="7">
    <source>
        <dbReference type="SAM" id="SignalP"/>
    </source>
</evidence>
<feature type="region of interest" description="Disordered" evidence="6">
    <location>
        <begin position="482"/>
        <end position="507"/>
    </location>
</feature>
<evidence type="ECO:0000256" key="6">
    <source>
        <dbReference type="SAM" id="MobiDB-lite"/>
    </source>
</evidence>
<protein>
    <submittedName>
        <fullName evidence="9">Zinc finger, C2H2 type</fullName>
    </submittedName>
</protein>
<dbReference type="GO" id="GO:0000978">
    <property type="term" value="F:RNA polymerase II cis-regulatory region sequence-specific DNA binding"/>
    <property type="evidence" value="ECO:0007669"/>
    <property type="project" value="TreeGrafter"/>
</dbReference>
<dbReference type="SUPFAM" id="SSF57667">
    <property type="entry name" value="beta-beta-alpha zinc fingers"/>
    <property type="match status" value="2"/>
</dbReference>